<sequence>MNFEKSISEIIYHPILSISVIGNLFLIESILSIDNAAIIASMILNLKKKDRKKAIKYGIIGAYFFRGLCLLFASKLIKIWWLKPLGGIYLIFVGLKYFFVKKKSFHLKNEKKQDSFWKVILIIEIMDLAFSIDNIFASVALSENLILVFLGVCIGIFSIRWISQFFIQLMEKIPELKDSSFIVIIILGIKLIFFSKKYIPNLFLFLFSEKIFSLLTFSIFIFPIFLSWIKKIIKDKVN</sequence>
<keyword evidence="3 6" id="KW-0812">Transmembrane</keyword>
<feature type="transmembrane region" description="Helical" evidence="6">
    <location>
        <begin position="119"/>
        <end position="139"/>
    </location>
</feature>
<feature type="transmembrane region" description="Helical" evidence="6">
    <location>
        <begin position="54"/>
        <end position="73"/>
    </location>
</feature>
<evidence type="ECO:0000256" key="4">
    <source>
        <dbReference type="ARBA" id="ARBA00022989"/>
    </source>
</evidence>
<gene>
    <name evidence="7" type="ORF">STAT_541</name>
</gene>
<evidence type="ECO:0000256" key="3">
    <source>
        <dbReference type="ARBA" id="ARBA00022692"/>
    </source>
</evidence>
<feature type="transmembrane region" description="Helical" evidence="6">
    <location>
        <begin position="179"/>
        <end position="199"/>
    </location>
</feature>
<accession>A0A224AC34</accession>
<feature type="transmembrane region" description="Helical" evidence="6">
    <location>
        <begin position="211"/>
        <end position="229"/>
    </location>
</feature>
<organism evidence="7 8">
    <name type="scientific">Blattabacterium cuenoti STAT</name>
    <dbReference type="NCBI Taxonomy" id="1457030"/>
    <lineage>
        <taxon>Bacteria</taxon>
        <taxon>Pseudomonadati</taxon>
        <taxon>Bacteroidota</taxon>
        <taxon>Flavobacteriia</taxon>
        <taxon>Flavobacteriales</taxon>
        <taxon>Blattabacteriaceae</taxon>
        <taxon>Blattabacterium</taxon>
    </lineage>
</organism>
<evidence type="ECO:0000256" key="6">
    <source>
        <dbReference type="SAM" id="Phobius"/>
    </source>
</evidence>
<keyword evidence="4 6" id="KW-1133">Transmembrane helix</keyword>
<proteinExistence type="inferred from homology"/>
<feature type="transmembrane region" description="Helical" evidence="6">
    <location>
        <begin position="145"/>
        <end position="167"/>
    </location>
</feature>
<dbReference type="Pfam" id="PF03741">
    <property type="entry name" value="TerC"/>
    <property type="match status" value="1"/>
</dbReference>
<keyword evidence="8" id="KW-1185">Reference proteome</keyword>
<feature type="transmembrane region" description="Helical" evidence="6">
    <location>
        <begin position="79"/>
        <end position="99"/>
    </location>
</feature>
<reference evidence="7 8" key="1">
    <citation type="submission" date="2014-06" db="EMBL/GenBank/DDBJ databases">
        <title>Genome sequence of the intracellular symbiont Blattabacterium cuenoti, strain STAT from the wood feeding cockroach Salganea taiwanensis taiwanensis.</title>
        <authorList>
            <person name="Kinjo Y."/>
            <person name="Ohkuma M."/>
            <person name="Tokuda G."/>
        </authorList>
    </citation>
    <scope>NUCLEOTIDE SEQUENCE [LARGE SCALE GENOMIC DNA]</scope>
    <source>
        <strain evidence="7 8">STAT</strain>
    </source>
</reference>
<evidence type="ECO:0000256" key="1">
    <source>
        <dbReference type="ARBA" id="ARBA00004141"/>
    </source>
</evidence>
<dbReference type="Proteomes" id="UP000263619">
    <property type="component" value="Chromosome"/>
</dbReference>
<comment type="subcellular location">
    <subcellularLocation>
        <location evidence="1">Membrane</location>
        <topology evidence="1">Multi-pass membrane protein</topology>
    </subcellularLocation>
</comment>
<feature type="transmembrane region" description="Helical" evidence="6">
    <location>
        <begin position="12"/>
        <end position="33"/>
    </location>
</feature>
<dbReference type="GO" id="GO:0016020">
    <property type="term" value="C:membrane"/>
    <property type="evidence" value="ECO:0007669"/>
    <property type="project" value="UniProtKB-SubCell"/>
</dbReference>
<dbReference type="InterPro" id="IPR005496">
    <property type="entry name" value="Integral_membrane_TerC"/>
</dbReference>
<dbReference type="RefSeq" id="WP_119305701.1">
    <property type="nucleotide sequence ID" value="NZ_AP014608.1"/>
</dbReference>
<evidence type="ECO:0000256" key="5">
    <source>
        <dbReference type="ARBA" id="ARBA00023136"/>
    </source>
</evidence>
<evidence type="ECO:0000256" key="2">
    <source>
        <dbReference type="ARBA" id="ARBA00007511"/>
    </source>
</evidence>
<keyword evidence="5 6" id="KW-0472">Membrane</keyword>
<protein>
    <submittedName>
        <fullName evidence="7">TerC family integral membrane protein</fullName>
    </submittedName>
</protein>
<evidence type="ECO:0000313" key="7">
    <source>
        <dbReference type="EMBL" id="BBA17447.1"/>
    </source>
</evidence>
<name>A0A224AC34_9FLAO</name>
<dbReference type="OrthoDB" id="9806211at2"/>
<dbReference type="PANTHER" id="PTHR30238:SF6">
    <property type="entry name" value="TERC-LIKE PROTEIN"/>
    <property type="match status" value="1"/>
</dbReference>
<dbReference type="NCBIfam" id="TIGR03716">
    <property type="entry name" value="R_switched_YkoY"/>
    <property type="match status" value="1"/>
</dbReference>
<dbReference type="InterPro" id="IPR022493">
    <property type="entry name" value="CHP03716_TM_YkoY"/>
</dbReference>
<comment type="similarity">
    <text evidence="2">Belongs to the TerC family.</text>
</comment>
<dbReference type="PANTHER" id="PTHR30238">
    <property type="entry name" value="MEMBRANE BOUND PREDICTED REDOX MODULATOR"/>
    <property type="match status" value="1"/>
</dbReference>
<evidence type="ECO:0000313" key="8">
    <source>
        <dbReference type="Proteomes" id="UP000263619"/>
    </source>
</evidence>
<dbReference type="AlphaFoldDB" id="A0A224AC34"/>
<dbReference type="EMBL" id="AP014608">
    <property type="protein sequence ID" value="BBA17447.1"/>
    <property type="molecule type" value="Genomic_DNA"/>
</dbReference>